<dbReference type="EMBL" id="HBHQ01014058">
    <property type="protein sequence ID" value="CAD9817540.1"/>
    <property type="molecule type" value="Transcribed_RNA"/>
</dbReference>
<keyword evidence="1" id="KW-1133">Transmembrane helix</keyword>
<name>A0A7S2UHD2_9STRA</name>
<feature type="transmembrane region" description="Helical" evidence="1">
    <location>
        <begin position="139"/>
        <end position="158"/>
    </location>
</feature>
<keyword evidence="2" id="KW-0732">Signal</keyword>
<evidence type="ECO:0000256" key="2">
    <source>
        <dbReference type="SAM" id="SignalP"/>
    </source>
</evidence>
<proteinExistence type="predicted"/>
<protein>
    <submittedName>
        <fullName evidence="3">Uncharacterized protein</fullName>
    </submittedName>
</protein>
<feature type="chain" id="PRO_5030990757" evidence="2">
    <location>
        <begin position="23"/>
        <end position="172"/>
    </location>
</feature>
<gene>
    <name evidence="3" type="ORF">ASEP1449_LOCUS9372</name>
</gene>
<organism evidence="3">
    <name type="scientific">Attheya septentrionalis</name>
    <dbReference type="NCBI Taxonomy" id="420275"/>
    <lineage>
        <taxon>Eukaryota</taxon>
        <taxon>Sar</taxon>
        <taxon>Stramenopiles</taxon>
        <taxon>Ochrophyta</taxon>
        <taxon>Bacillariophyta</taxon>
        <taxon>Coscinodiscophyceae</taxon>
        <taxon>Chaetocerotophycidae</taxon>
        <taxon>Chaetocerotales</taxon>
        <taxon>Attheyaceae</taxon>
        <taxon>Attheya</taxon>
    </lineage>
</organism>
<evidence type="ECO:0000256" key="1">
    <source>
        <dbReference type="SAM" id="Phobius"/>
    </source>
</evidence>
<evidence type="ECO:0000313" key="3">
    <source>
        <dbReference type="EMBL" id="CAD9817540.1"/>
    </source>
</evidence>
<keyword evidence="1" id="KW-0472">Membrane</keyword>
<dbReference type="AlphaFoldDB" id="A0A7S2UHD2"/>
<feature type="signal peptide" evidence="2">
    <location>
        <begin position="1"/>
        <end position="22"/>
    </location>
</feature>
<accession>A0A7S2UHD2</accession>
<sequence>MIAQNSCRIATVVFLLLAVVGAFQPAYVKPALSSHRNSGRTVSVSRLLSKGDIPGFEEDINPEDLSAGEDYKGSVDWDAEWKKVATEQKKPGSGVKDPYKGDVEKAAIKVRNAAQSQLNKVERELIKNKPDIKSLQGDWKFWIGILAIISVAAALISASGQTQSYSNESFYV</sequence>
<keyword evidence="1" id="KW-0812">Transmembrane</keyword>
<reference evidence="3" key="1">
    <citation type="submission" date="2021-01" db="EMBL/GenBank/DDBJ databases">
        <authorList>
            <person name="Corre E."/>
            <person name="Pelletier E."/>
            <person name="Niang G."/>
            <person name="Scheremetjew M."/>
            <person name="Finn R."/>
            <person name="Kale V."/>
            <person name="Holt S."/>
            <person name="Cochrane G."/>
            <person name="Meng A."/>
            <person name="Brown T."/>
            <person name="Cohen L."/>
        </authorList>
    </citation>
    <scope>NUCLEOTIDE SEQUENCE</scope>
    <source>
        <strain evidence="3">CCMP2084</strain>
    </source>
</reference>